<sequence length="314" mass="36178">MRFAGHRFVCSSNHKCCNIFMVTCTSPHSYHCKSHISCSANPLENHHPILESSGLQNRLKNWQHLRKCKLTASTFSQAVGFWPRRRVQLWLEKIGAIEPFYGNIATCWSNIKEEEAFERYRLITGNNDVSMIGFQVHQNKLNPEEEGWLAASPDGVIDKFIHGLPSLGVLEIKCPYFGGDMTKAWPLSRIPLYYIPQAQGLMEILDRDWMDLYIWTTKGSSLFRLYRDEEYWKAMEKALSDFWWDHVQPAKELYSSSAITNPLAELRSLMPTPRHELCSYLVRESSRIALNDSKLILLEVDGILQKCDATLCGQ</sequence>
<feature type="domain" description="YqaJ viral recombinase" evidence="1">
    <location>
        <begin position="61"/>
        <end position="203"/>
    </location>
</feature>
<dbReference type="Proteomes" id="UP000249390">
    <property type="component" value="Unassembled WGS sequence"/>
</dbReference>
<dbReference type="GO" id="GO:0006281">
    <property type="term" value="P:DNA repair"/>
    <property type="evidence" value="ECO:0007669"/>
    <property type="project" value="UniProtKB-ARBA"/>
</dbReference>
<protein>
    <recommendedName>
        <fullName evidence="1">YqaJ viral recombinase domain-containing protein</fullName>
    </recommendedName>
</protein>
<dbReference type="InterPro" id="IPR051703">
    <property type="entry name" value="NF-kappa-B_Signaling_Reg"/>
</dbReference>
<dbReference type="CDD" id="cd22343">
    <property type="entry name" value="PDDEXK_lambda_exonuclease-like"/>
    <property type="match status" value="1"/>
</dbReference>
<dbReference type="EMBL" id="NQVE01000134">
    <property type="protein sequence ID" value="RAL45351.1"/>
    <property type="molecule type" value="Genomic_DNA"/>
</dbReference>
<dbReference type="Gene3D" id="3.90.320.10">
    <property type="match status" value="1"/>
</dbReference>
<dbReference type="Pfam" id="PF09588">
    <property type="entry name" value="YqaJ"/>
    <property type="match status" value="1"/>
</dbReference>
<evidence type="ECO:0000259" key="1">
    <source>
        <dbReference type="Pfam" id="PF09588"/>
    </source>
</evidence>
<gene>
    <name evidence="2" type="ORF">DM860_013747</name>
</gene>
<evidence type="ECO:0000313" key="2">
    <source>
        <dbReference type="EMBL" id="RAL45351.1"/>
    </source>
</evidence>
<dbReference type="PANTHER" id="PTHR46609">
    <property type="entry name" value="EXONUCLEASE, PHAGE-TYPE/RECB, C-TERMINAL DOMAIN-CONTAINING PROTEIN"/>
    <property type="match status" value="1"/>
</dbReference>
<dbReference type="InterPro" id="IPR019080">
    <property type="entry name" value="YqaJ_viral_recombinase"/>
</dbReference>
<accession>A0A328DMB6</accession>
<proteinExistence type="predicted"/>
<dbReference type="SUPFAM" id="SSF52980">
    <property type="entry name" value="Restriction endonuclease-like"/>
    <property type="match status" value="1"/>
</dbReference>
<organism evidence="2 3">
    <name type="scientific">Cuscuta australis</name>
    <dbReference type="NCBI Taxonomy" id="267555"/>
    <lineage>
        <taxon>Eukaryota</taxon>
        <taxon>Viridiplantae</taxon>
        <taxon>Streptophyta</taxon>
        <taxon>Embryophyta</taxon>
        <taxon>Tracheophyta</taxon>
        <taxon>Spermatophyta</taxon>
        <taxon>Magnoliopsida</taxon>
        <taxon>eudicotyledons</taxon>
        <taxon>Gunneridae</taxon>
        <taxon>Pentapetalae</taxon>
        <taxon>asterids</taxon>
        <taxon>lamiids</taxon>
        <taxon>Solanales</taxon>
        <taxon>Convolvulaceae</taxon>
        <taxon>Cuscuteae</taxon>
        <taxon>Cuscuta</taxon>
        <taxon>Cuscuta subgen. Grammica</taxon>
        <taxon>Cuscuta sect. Cleistogrammica</taxon>
    </lineage>
</organism>
<dbReference type="InterPro" id="IPR011604">
    <property type="entry name" value="PDDEXK-like_dom_sf"/>
</dbReference>
<evidence type="ECO:0000313" key="3">
    <source>
        <dbReference type="Proteomes" id="UP000249390"/>
    </source>
</evidence>
<comment type="caution">
    <text evidence="2">The sequence shown here is derived from an EMBL/GenBank/DDBJ whole genome shotgun (WGS) entry which is preliminary data.</text>
</comment>
<name>A0A328DMB6_9ASTE</name>
<keyword evidence="3" id="KW-1185">Reference proteome</keyword>
<dbReference type="InterPro" id="IPR011335">
    <property type="entry name" value="Restrct_endonuc-II-like"/>
</dbReference>
<reference evidence="2 3" key="1">
    <citation type="submission" date="2018-06" db="EMBL/GenBank/DDBJ databases">
        <title>The Genome of Cuscuta australis (Dodder) Provides Insight into the Evolution of Plant Parasitism.</title>
        <authorList>
            <person name="Liu H."/>
        </authorList>
    </citation>
    <scope>NUCLEOTIDE SEQUENCE [LARGE SCALE GENOMIC DNA]</scope>
    <source>
        <strain evidence="3">cv. Yunnan</strain>
        <tissue evidence="2">Vines</tissue>
    </source>
</reference>
<dbReference type="AlphaFoldDB" id="A0A328DMB6"/>
<dbReference type="PANTHER" id="PTHR46609:SF4">
    <property type="entry name" value="RESTRICTION ENDONUCLEASE, TYPE II-LIKE SUPERFAMILY PROTEIN"/>
    <property type="match status" value="1"/>
</dbReference>